<gene>
    <name evidence="2" type="ORF">ACFFQA_12500</name>
</gene>
<feature type="transmembrane region" description="Helical" evidence="1">
    <location>
        <begin position="148"/>
        <end position="172"/>
    </location>
</feature>
<evidence type="ECO:0000256" key="1">
    <source>
        <dbReference type="SAM" id="Phobius"/>
    </source>
</evidence>
<feature type="transmembrane region" description="Helical" evidence="1">
    <location>
        <begin position="20"/>
        <end position="41"/>
    </location>
</feature>
<sequence>MAKWGNKQPAAEGRTRRTSWTKLTGTLLLVLVVGSLGYLLARTALTANRLPNPGATDLRGTAVVQSCVDVGPVSANGFGTYSRCTAEVAWDDGARESHEFDGSELTAKDVGQSVRVVRVTTPPYQWLPAPESYQREDGDRAGEWTATMIYAIVGGVILVSGAAVLGGLLSFLRTLVARN</sequence>
<keyword evidence="1" id="KW-1133">Transmembrane helix</keyword>
<protein>
    <submittedName>
        <fullName evidence="2">DUF6346 domain-containing protein</fullName>
    </submittedName>
</protein>
<dbReference type="Pfam" id="PF19873">
    <property type="entry name" value="DUF6346"/>
    <property type="match status" value="1"/>
</dbReference>
<keyword evidence="3" id="KW-1185">Reference proteome</keyword>
<accession>A0ABV5ZYK3</accession>
<organism evidence="2 3">
    <name type="scientific">Allokutzneria oryzae</name>
    <dbReference type="NCBI Taxonomy" id="1378989"/>
    <lineage>
        <taxon>Bacteria</taxon>
        <taxon>Bacillati</taxon>
        <taxon>Actinomycetota</taxon>
        <taxon>Actinomycetes</taxon>
        <taxon>Pseudonocardiales</taxon>
        <taxon>Pseudonocardiaceae</taxon>
        <taxon>Allokutzneria</taxon>
    </lineage>
</organism>
<dbReference type="InterPro" id="IPR045927">
    <property type="entry name" value="DUF6346"/>
</dbReference>
<comment type="caution">
    <text evidence="2">The sequence shown here is derived from an EMBL/GenBank/DDBJ whole genome shotgun (WGS) entry which is preliminary data.</text>
</comment>
<dbReference type="EMBL" id="JBHLZU010000010">
    <property type="protein sequence ID" value="MFB9904754.1"/>
    <property type="molecule type" value="Genomic_DNA"/>
</dbReference>
<dbReference type="RefSeq" id="WP_377851961.1">
    <property type="nucleotide sequence ID" value="NZ_JBHLZU010000010.1"/>
</dbReference>
<dbReference type="Proteomes" id="UP001589693">
    <property type="component" value="Unassembled WGS sequence"/>
</dbReference>
<name>A0ABV5ZYK3_9PSEU</name>
<reference evidence="2 3" key="1">
    <citation type="submission" date="2024-09" db="EMBL/GenBank/DDBJ databases">
        <authorList>
            <person name="Sun Q."/>
            <person name="Mori K."/>
        </authorList>
    </citation>
    <scope>NUCLEOTIDE SEQUENCE [LARGE SCALE GENOMIC DNA]</scope>
    <source>
        <strain evidence="2 3">TBRC 7907</strain>
    </source>
</reference>
<proteinExistence type="predicted"/>
<evidence type="ECO:0000313" key="2">
    <source>
        <dbReference type="EMBL" id="MFB9904754.1"/>
    </source>
</evidence>
<evidence type="ECO:0000313" key="3">
    <source>
        <dbReference type="Proteomes" id="UP001589693"/>
    </source>
</evidence>
<keyword evidence="1" id="KW-0812">Transmembrane</keyword>
<keyword evidence="1" id="KW-0472">Membrane</keyword>